<evidence type="ECO:0000256" key="1">
    <source>
        <dbReference type="ARBA" id="ARBA00022597"/>
    </source>
</evidence>
<proteinExistence type="predicted"/>
<gene>
    <name evidence="3" type="ORF">HMPREF9102_1060</name>
</gene>
<accession>A0ABP2L6Z8</accession>
<sequence>MENAPRENIKLSEKMGISTGYFACNIIYQTISTYLLFFYTNVFGLSPAVAATMFLVVRIIDAIANPVWGVMVDKMRAGKRGKYLQWLVYGAIPFAVLSILCFYSPSISASGKIIYAYVTYVGMSLAYIVVSLPTSSLPAAMTRNSDQITTLTSFSDFAANLAGLCVSFGVPLLVTKISGSYSGPDSQIGWFLTMALYSIIGCLCFFYSAKVIHERYVLSAEEKNTVKISDLFVEFKTNKALVILALIFVLSFGMMSIVNSTSSYYVTYNMNQPNMLKWFNLVGTLPSFILVPMFPLFKKWLGKRGLLISFFGIEIIGLAMIYFGDAHNTTFIIIAQIVKSCGMLVATGFIWALVPEVITYSEYVTGRRLNGVLTAVISFMLTFGMALGGVVPGYILSATGFSAKLAVQTPSALMGIKTLMCTIPAAIIIVTIILVIMYPLSDEKLAKITAEINARPKKGEN</sequence>
<feature type="transmembrane region" description="Helical" evidence="2">
    <location>
        <begin position="330"/>
        <end position="354"/>
    </location>
</feature>
<feature type="transmembrane region" description="Helical" evidence="2">
    <location>
        <begin position="48"/>
        <end position="71"/>
    </location>
</feature>
<name>A0ABP2L6Z8_9LACO</name>
<keyword evidence="1" id="KW-0813">Transport</keyword>
<dbReference type="Pfam" id="PF13347">
    <property type="entry name" value="MFS_2"/>
    <property type="match status" value="1"/>
</dbReference>
<feature type="transmembrane region" description="Helical" evidence="2">
    <location>
        <begin position="83"/>
        <end position="107"/>
    </location>
</feature>
<dbReference type="InterPro" id="IPR036259">
    <property type="entry name" value="MFS_trans_sf"/>
</dbReference>
<organism evidence="3 4">
    <name type="scientific">Limosilactobacillus oris F0423</name>
    <dbReference type="NCBI Taxonomy" id="944562"/>
    <lineage>
        <taxon>Bacteria</taxon>
        <taxon>Bacillati</taxon>
        <taxon>Bacillota</taxon>
        <taxon>Bacilli</taxon>
        <taxon>Lactobacillales</taxon>
        <taxon>Lactobacillaceae</taxon>
        <taxon>Limosilactobacillus</taxon>
    </lineage>
</organism>
<feature type="transmembrane region" description="Helical" evidence="2">
    <location>
        <begin position="113"/>
        <end position="133"/>
    </location>
</feature>
<dbReference type="CDD" id="cd17332">
    <property type="entry name" value="MFS_MelB_like"/>
    <property type="match status" value="1"/>
</dbReference>
<feature type="transmembrane region" description="Helical" evidence="2">
    <location>
        <begin position="375"/>
        <end position="396"/>
    </location>
</feature>
<dbReference type="Proteomes" id="UP000006035">
    <property type="component" value="Unassembled WGS sequence"/>
</dbReference>
<feature type="transmembrane region" description="Helical" evidence="2">
    <location>
        <begin position="154"/>
        <end position="175"/>
    </location>
</feature>
<dbReference type="PANTHER" id="PTHR11328:SF24">
    <property type="entry name" value="MAJOR FACILITATOR SUPERFAMILY (MFS) PROFILE DOMAIN-CONTAINING PROTEIN"/>
    <property type="match status" value="1"/>
</dbReference>
<dbReference type="SUPFAM" id="SSF103473">
    <property type="entry name" value="MFS general substrate transporter"/>
    <property type="match status" value="1"/>
</dbReference>
<feature type="transmembrane region" description="Helical" evidence="2">
    <location>
        <begin position="187"/>
        <end position="209"/>
    </location>
</feature>
<reference evidence="3 4" key="1">
    <citation type="submission" date="2011-05" db="EMBL/GenBank/DDBJ databases">
        <authorList>
            <person name="Durkin A.S."/>
            <person name="Kim M."/>
            <person name="Radune D."/>
            <person name="Hostetler J."/>
            <person name="Torralba M."/>
            <person name="Gillis M."/>
            <person name="Methe B."/>
            <person name="Sutton G."/>
            <person name="Nelson K.E."/>
        </authorList>
    </citation>
    <scope>NUCLEOTIDE SEQUENCE [LARGE SCALE GENOMIC DNA]</scope>
    <source>
        <strain evidence="3 4">F0423</strain>
    </source>
</reference>
<comment type="caution">
    <text evidence="3">The sequence shown here is derived from an EMBL/GenBank/DDBJ whole genome shotgun (WGS) entry which is preliminary data.</text>
</comment>
<evidence type="ECO:0000313" key="4">
    <source>
        <dbReference type="Proteomes" id="UP000006035"/>
    </source>
</evidence>
<feature type="transmembrane region" description="Helical" evidence="2">
    <location>
        <begin position="278"/>
        <end position="297"/>
    </location>
</feature>
<feature type="transmembrane region" description="Helical" evidence="2">
    <location>
        <begin position="306"/>
        <end position="324"/>
    </location>
</feature>
<evidence type="ECO:0000313" key="3">
    <source>
        <dbReference type="EMBL" id="EGS35958.1"/>
    </source>
</evidence>
<dbReference type="NCBIfam" id="TIGR00792">
    <property type="entry name" value="gph"/>
    <property type="match status" value="1"/>
</dbReference>
<keyword evidence="2" id="KW-0812">Transmembrane</keyword>
<protein>
    <submittedName>
        <fullName evidence="3">Transporter, major facilitator family protein</fullName>
    </submittedName>
</protein>
<dbReference type="RefSeq" id="WP_003716048.1">
    <property type="nucleotide sequence ID" value="NZ_AFTL01000019.1"/>
</dbReference>
<keyword evidence="2" id="KW-1133">Transmembrane helix</keyword>
<dbReference type="PANTHER" id="PTHR11328">
    <property type="entry name" value="MAJOR FACILITATOR SUPERFAMILY DOMAIN-CONTAINING PROTEIN"/>
    <property type="match status" value="1"/>
</dbReference>
<feature type="transmembrane region" description="Helical" evidence="2">
    <location>
        <begin position="21"/>
        <end position="42"/>
    </location>
</feature>
<dbReference type="InterPro" id="IPR039672">
    <property type="entry name" value="MFS_2"/>
</dbReference>
<keyword evidence="4" id="KW-1185">Reference proteome</keyword>
<feature type="transmembrane region" description="Helical" evidence="2">
    <location>
        <begin position="416"/>
        <end position="438"/>
    </location>
</feature>
<dbReference type="Gene3D" id="1.20.1250.20">
    <property type="entry name" value="MFS general substrate transporter like domains"/>
    <property type="match status" value="2"/>
</dbReference>
<feature type="transmembrane region" description="Helical" evidence="2">
    <location>
        <begin position="240"/>
        <end position="258"/>
    </location>
</feature>
<keyword evidence="1" id="KW-0762">Sugar transport</keyword>
<keyword evidence="2" id="KW-0472">Membrane</keyword>
<evidence type="ECO:0000256" key="2">
    <source>
        <dbReference type="SAM" id="Phobius"/>
    </source>
</evidence>
<dbReference type="EMBL" id="AFTL01000019">
    <property type="protein sequence ID" value="EGS35958.1"/>
    <property type="molecule type" value="Genomic_DNA"/>
</dbReference>
<dbReference type="InterPro" id="IPR001927">
    <property type="entry name" value="Na/Gal_symport"/>
</dbReference>